<dbReference type="PROSITE" id="PS50141">
    <property type="entry name" value="A_DEAMIN_EDITASE"/>
    <property type="match status" value="1"/>
</dbReference>
<dbReference type="InterPro" id="IPR002466">
    <property type="entry name" value="A_deamin"/>
</dbReference>
<keyword evidence="3" id="KW-1185">Reference proteome</keyword>
<feature type="non-terminal residue" evidence="2">
    <location>
        <position position="399"/>
    </location>
</feature>
<dbReference type="GO" id="GO:0006396">
    <property type="term" value="P:RNA processing"/>
    <property type="evidence" value="ECO:0007669"/>
    <property type="project" value="InterPro"/>
</dbReference>
<feature type="non-terminal residue" evidence="2">
    <location>
        <position position="1"/>
    </location>
</feature>
<protein>
    <submittedName>
        <fullName evidence="2">Adenosine deaminase/editase</fullName>
    </submittedName>
</protein>
<proteinExistence type="predicted"/>
<dbReference type="GO" id="GO:0005737">
    <property type="term" value="C:cytoplasm"/>
    <property type="evidence" value="ECO:0007669"/>
    <property type="project" value="TreeGrafter"/>
</dbReference>
<dbReference type="GO" id="GO:0006382">
    <property type="term" value="P:adenosine to inosine editing"/>
    <property type="evidence" value="ECO:0007669"/>
    <property type="project" value="TreeGrafter"/>
</dbReference>
<dbReference type="Pfam" id="PF02137">
    <property type="entry name" value="A_deamin"/>
    <property type="match status" value="1"/>
</dbReference>
<dbReference type="AlphaFoldDB" id="A0A9P5Z711"/>
<comment type="caution">
    <text evidence="2">The sequence shown here is derived from an EMBL/GenBank/DDBJ whole genome shotgun (WGS) entry which is preliminary data.</text>
</comment>
<dbReference type="PANTHER" id="PTHR10910:SF62">
    <property type="entry name" value="AT07585P-RELATED"/>
    <property type="match status" value="1"/>
</dbReference>
<accession>A0A9P5Z711</accession>
<dbReference type="SMART" id="SM00552">
    <property type="entry name" value="ADEAMc"/>
    <property type="match status" value="1"/>
</dbReference>
<dbReference type="OrthoDB" id="10268011at2759"/>
<sequence>IHAAYARFAYAPQHNQWTILASFFLTRRDNLEDMKIISLATGTKCLPASRLSPRGEAVHDCHAEVLARRGALKWFLEETKRICADADSAQYQSPWLIQRPRDGKITLRAGVQLNLYISTIPCGDASMCYLAALQDPAMAALKDAHRIPTSTPSTTPSTEATITSPPNAARGRDNYLLFGALRTKPGRADSPPTRCMSCSDKIARWSVLGVQGALGAQVLTPVYIGNVVVGAQDVPTELRKMVMEDCQRAFEGRIGSLEGLPGGYEVHRPAIHFTDVPFKHARDVLGSSNSCNESLCWTADTDGGTQPEILINGLRRGVSPKHRYREKSRCALMSSVLFAPSLFCSTANGNDAAKLTYLQVKRTATSYGDAKRQLVGPGRPFSGWVETGEEWQRFNVDGD</sequence>
<organism evidence="2 3">
    <name type="scientific">Pholiota conissans</name>
    <dbReference type="NCBI Taxonomy" id="109636"/>
    <lineage>
        <taxon>Eukaryota</taxon>
        <taxon>Fungi</taxon>
        <taxon>Dikarya</taxon>
        <taxon>Basidiomycota</taxon>
        <taxon>Agaricomycotina</taxon>
        <taxon>Agaricomycetes</taxon>
        <taxon>Agaricomycetidae</taxon>
        <taxon>Agaricales</taxon>
        <taxon>Agaricineae</taxon>
        <taxon>Strophariaceae</taxon>
        <taxon>Pholiota</taxon>
    </lineage>
</organism>
<evidence type="ECO:0000313" key="3">
    <source>
        <dbReference type="Proteomes" id="UP000807469"/>
    </source>
</evidence>
<name>A0A9P5Z711_9AGAR</name>
<dbReference type="PANTHER" id="PTHR10910">
    <property type="entry name" value="EUKARYOTE SPECIFIC DSRNA BINDING PROTEIN"/>
    <property type="match status" value="1"/>
</dbReference>
<dbReference type="Proteomes" id="UP000807469">
    <property type="component" value="Unassembled WGS sequence"/>
</dbReference>
<dbReference type="GO" id="GO:0005730">
    <property type="term" value="C:nucleolus"/>
    <property type="evidence" value="ECO:0007669"/>
    <property type="project" value="TreeGrafter"/>
</dbReference>
<feature type="domain" description="A to I editase" evidence="1">
    <location>
        <begin position="38"/>
        <end position="394"/>
    </location>
</feature>
<evidence type="ECO:0000313" key="2">
    <source>
        <dbReference type="EMBL" id="KAF9482006.1"/>
    </source>
</evidence>
<reference evidence="2" key="1">
    <citation type="submission" date="2020-11" db="EMBL/GenBank/DDBJ databases">
        <authorList>
            <consortium name="DOE Joint Genome Institute"/>
            <person name="Ahrendt S."/>
            <person name="Riley R."/>
            <person name="Andreopoulos W."/>
            <person name="Labutti K."/>
            <person name="Pangilinan J."/>
            <person name="Ruiz-Duenas F.J."/>
            <person name="Barrasa J.M."/>
            <person name="Sanchez-Garcia M."/>
            <person name="Camarero S."/>
            <person name="Miyauchi S."/>
            <person name="Serrano A."/>
            <person name="Linde D."/>
            <person name="Babiker R."/>
            <person name="Drula E."/>
            <person name="Ayuso-Fernandez I."/>
            <person name="Pacheco R."/>
            <person name="Padilla G."/>
            <person name="Ferreira P."/>
            <person name="Barriuso J."/>
            <person name="Kellner H."/>
            <person name="Castanera R."/>
            <person name="Alfaro M."/>
            <person name="Ramirez L."/>
            <person name="Pisabarro A.G."/>
            <person name="Kuo A."/>
            <person name="Tritt A."/>
            <person name="Lipzen A."/>
            <person name="He G."/>
            <person name="Yan M."/>
            <person name="Ng V."/>
            <person name="Cullen D."/>
            <person name="Martin F."/>
            <person name="Rosso M.-N."/>
            <person name="Henrissat B."/>
            <person name="Hibbett D."/>
            <person name="Martinez A.T."/>
            <person name="Grigoriev I.V."/>
        </authorList>
    </citation>
    <scope>NUCLEOTIDE SEQUENCE</scope>
    <source>
        <strain evidence="2">CIRM-BRFM 674</strain>
    </source>
</reference>
<evidence type="ECO:0000259" key="1">
    <source>
        <dbReference type="PROSITE" id="PS50141"/>
    </source>
</evidence>
<gene>
    <name evidence="2" type="ORF">BDN70DRAFT_782213</name>
</gene>
<dbReference type="GO" id="GO:0003725">
    <property type="term" value="F:double-stranded RNA binding"/>
    <property type="evidence" value="ECO:0007669"/>
    <property type="project" value="TreeGrafter"/>
</dbReference>
<dbReference type="GO" id="GO:0008251">
    <property type="term" value="F:tRNA-specific adenosine deaminase activity"/>
    <property type="evidence" value="ECO:0007669"/>
    <property type="project" value="TreeGrafter"/>
</dbReference>
<dbReference type="GO" id="GO:0003726">
    <property type="term" value="F:double-stranded RNA adenosine deaminase activity"/>
    <property type="evidence" value="ECO:0007669"/>
    <property type="project" value="TreeGrafter"/>
</dbReference>
<dbReference type="EMBL" id="MU155171">
    <property type="protein sequence ID" value="KAF9482006.1"/>
    <property type="molecule type" value="Genomic_DNA"/>
</dbReference>